<keyword evidence="4" id="KW-1185">Reference proteome</keyword>
<dbReference type="Proteomes" id="UP000499080">
    <property type="component" value="Unassembled WGS sequence"/>
</dbReference>
<proteinExistence type="predicted"/>
<dbReference type="AlphaFoldDB" id="A0A4Y2G281"/>
<name>A0A4Y2G281_ARAVE</name>
<gene>
    <name evidence="3" type="ORF">AVEN_263604_1</name>
</gene>
<evidence type="ECO:0000313" key="3">
    <source>
        <dbReference type="EMBL" id="GBM47377.1"/>
    </source>
</evidence>
<feature type="chain" id="PRO_5021364186" description="Secreted protein" evidence="2">
    <location>
        <begin position="22"/>
        <end position="82"/>
    </location>
</feature>
<evidence type="ECO:0000256" key="1">
    <source>
        <dbReference type="SAM" id="MobiDB-lite"/>
    </source>
</evidence>
<reference evidence="3 4" key="1">
    <citation type="journal article" date="2019" name="Sci. Rep.">
        <title>Orb-weaving spider Araneus ventricosus genome elucidates the spidroin gene catalogue.</title>
        <authorList>
            <person name="Kono N."/>
            <person name="Nakamura H."/>
            <person name="Ohtoshi R."/>
            <person name="Moran D.A.P."/>
            <person name="Shinohara A."/>
            <person name="Yoshida Y."/>
            <person name="Fujiwara M."/>
            <person name="Mori M."/>
            <person name="Tomita M."/>
            <person name="Arakawa K."/>
        </authorList>
    </citation>
    <scope>NUCLEOTIDE SEQUENCE [LARGE SCALE GENOMIC DNA]</scope>
</reference>
<accession>A0A4Y2G281</accession>
<protein>
    <recommendedName>
        <fullName evidence="5">Secreted protein</fullName>
    </recommendedName>
</protein>
<comment type="caution">
    <text evidence="3">The sequence shown here is derived from an EMBL/GenBank/DDBJ whole genome shotgun (WGS) entry which is preliminary data.</text>
</comment>
<dbReference type="EMBL" id="BGPR01097957">
    <property type="protein sequence ID" value="GBM47377.1"/>
    <property type="molecule type" value="Genomic_DNA"/>
</dbReference>
<feature type="region of interest" description="Disordered" evidence="1">
    <location>
        <begin position="34"/>
        <end position="82"/>
    </location>
</feature>
<evidence type="ECO:0008006" key="5">
    <source>
        <dbReference type="Google" id="ProtNLM"/>
    </source>
</evidence>
<feature type="compositionally biased region" description="Basic and acidic residues" evidence="1">
    <location>
        <begin position="54"/>
        <end position="67"/>
    </location>
</feature>
<evidence type="ECO:0000256" key="2">
    <source>
        <dbReference type="SAM" id="SignalP"/>
    </source>
</evidence>
<sequence>MSCPVLFYASWCVLFLSNKGAVFPPAIARQARVPSSLPLTRVGGPPADPLAPHDGLRSETDRGDRTPHRLYGNDSFPAPKRK</sequence>
<organism evidence="3 4">
    <name type="scientific">Araneus ventricosus</name>
    <name type="common">Orbweaver spider</name>
    <name type="synonym">Epeira ventricosa</name>
    <dbReference type="NCBI Taxonomy" id="182803"/>
    <lineage>
        <taxon>Eukaryota</taxon>
        <taxon>Metazoa</taxon>
        <taxon>Ecdysozoa</taxon>
        <taxon>Arthropoda</taxon>
        <taxon>Chelicerata</taxon>
        <taxon>Arachnida</taxon>
        <taxon>Araneae</taxon>
        <taxon>Araneomorphae</taxon>
        <taxon>Entelegynae</taxon>
        <taxon>Araneoidea</taxon>
        <taxon>Araneidae</taxon>
        <taxon>Araneus</taxon>
    </lineage>
</organism>
<feature type="non-terminal residue" evidence="3">
    <location>
        <position position="82"/>
    </location>
</feature>
<evidence type="ECO:0000313" key="4">
    <source>
        <dbReference type="Proteomes" id="UP000499080"/>
    </source>
</evidence>
<feature type="signal peptide" evidence="2">
    <location>
        <begin position="1"/>
        <end position="21"/>
    </location>
</feature>
<keyword evidence="2" id="KW-0732">Signal</keyword>